<comment type="similarity">
    <text evidence="2 13">Belongs to the glycosyl hydrolase 28 family.</text>
</comment>
<evidence type="ECO:0000256" key="5">
    <source>
        <dbReference type="ARBA" id="ARBA00022525"/>
    </source>
</evidence>
<keyword evidence="9 13" id="KW-0326">Glycosidase</keyword>
<evidence type="ECO:0000256" key="8">
    <source>
        <dbReference type="ARBA" id="ARBA00022801"/>
    </source>
</evidence>
<comment type="subcellular location">
    <subcellularLocation>
        <location evidence="1">Secreted</location>
        <location evidence="1">Cell wall</location>
    </subcellularLocation>
</comment>
<evidence type="ECO:0000256" key="7">
    <source>
        <dbReference type="ARBA" id="ARBA00022737"/>
    </source>
</evidence>
<keyword evidence="6 14" id="KW-0732">Signal</keyword>
<gene>
    <name evidence="15" type="ORF">SAY86_000384</name>
</gene>
<dbReference type="GO" id="GO:0005975">
    <property type="term" value="P:carbohydrate metabolic process"/>
    <property type="evidence" value="ECO:0007669"/>
    <property type="project" value="InterPro"/>
</dbReference>
<dbReference type="Pfam" id="PF00295">
    <property type="entry name" value="Glyco_hydro_28"/>
    <property type="match status" value="1"/>
</dbReference>
<evidence type="ECO:0000256" key="1">
    <source>
        <dbReference type="ARBA" id="ARBA00004191"/>
    </source>
</evidence>
<evidence type="ECO:0000313" key="15">
    <source>
        <dbReference type="EMBL" id="KAK4802181.1"/>
    </source>
</evidence>
<comment type="catalytic activity">
    <reaction evidence="11">
        <text>(1,4-alpha-D-galacturonosyl)n+m + H2O = (1,4-alpha-D-galacturonosyl)n + (1,4-alpha-D-galacturonosyl)m.</text>
        <dbReference type="EC" id="3.2.1.15"/>
    </reaction>
</comment>
<keyword evidence="8 13" id="KW-0378">Hydrolase</keyword>
<keyword evidence="16" id="KW-1185">Reference proteome</keyword>
<dbReference type="SMART" id="SM00710">
    <property type="entry name" value="PbH1"/>
    <property type="match status" value="5"/>
</dbReference>
<feature type="chain" id="PRO_5042970465" description="endo-polygalacturonase" evidence="14">
    <location>
        <begin position="35"/>
        <end position="424"/>
    </location>
</feature>
<dbReference type="Gene3D" id="2.160.20.10">
    <property type="entry name" value="Single-stranded right-handed beta-helix, Pectin lyase-like"/>
    <property type="match status" value="1"/>
</dbReference>
<keyword evidence="7" id="KW-0677">Repeat</keyword>
<protein>
    <recommendedName>
        <fullName evidence="3">endo-polygalacturonase</fullName>
        <ecNumber evidence="3">3.2.1.15</ecNumber>
    </recommendedName>
</protein>
<dbReference type="AlphaFoldDB" id="A0AAN7MEX9"/>
<evidence type="ECO:0000256" key="13">
    <source>
        <dbReference type="RuleBase" id="RU361169"/>
    </source>
</evidence>
<dbReference type="EMBL" id="JAXQNO010000002">
    <property type="protein sequence ID" value="KAK4802181.1"/>
    <property type="molecule type" value="Genomic_DNA"/>
</dbReference>
<dbReference type="SUPFAM" id="SSF51126">
    <property type="entry name" value="Pectin lyase-like"/>
    <property type="match status" value="1"/>
</dbReference>
<organism evidence="15 16">
    <name type="scientific">Trapa natans</name>
    <name type="common">Water chestnut</name>
    <dbReference type="NCBI Taxonomy" id="22666"/>
    <lineage>
        <taxon>Eukaryota</taxon>
        <taxon>Viridiplantae</taxon>
        <taxon>Streptophyta</taxon>
        <taxon>Embryophyta</taxon>
        <taxon>Tracheophyta</taxon>
        <taxon>Spermatophyta</taxon>
        <taxon>Magnoliopsida</taxon>
        <taxon>eudicotyledons</taxon>
        <taxon>Gunneridae</taxon>
        <taxon>Pentapetalae</taxon>
        <taxon>rosids</taxon>
        <taxon>malvids</taxon>
        <taxon>Myrtales</taxon>
        <taxon>Lythraceae</taxon>
        <taxon>Trapa</taxon>
    </lineage>
</organism>
<keyword evidence="10" id="KW-0961">Cell wall biogenesis/degradation</keyword>
<evidence type="ECO:0000256" key="11">
    <source>
        <dbReference type="ARBA" id="ARBA00034074"/>
    </source>
</evidence>
<dbReference type="InterPro" id="IPR011050">
    <property type="entry name" value="Pectin_lyase_fold/virulence"/>
</dbReference>
<name>A0AAN7MEX9_TRANT</name>
<feature type="active site" evidence="12">
    <location>
        <position position="262"/>
    </location>
</feature>
<dbReference type="InterPro" id="IPR000743">
    <property type="entry name" value="Glyco_hydro_28"/>
</dbReference>
<dbReference type="InterPro" id="IPR006626">
    <property type="entry name" value="PbH1"/>
</dbReference>
<evidence type="ECO:0000256" key="14">
    <source>
        <dbReference type="SAM" id="SignalP"/>
    </source>
</evidence>
<proteinExistence type="inferred from homology"/>
<dbReference type="EC" id="3.2.1.15" evidence="3"/>
<accession>A0AAN7MEX9</accession>
<evidence type="ECO:0000256" key="12">
    <source>
        <dbReference type="PROSITE-ProRule" id="PRU10052"/>
    </source>
</evidence>
<evidence type="ECO:0000256" key="10">
    <source>
        <dbReference type="ARBA" id="ARBA00023316"/>
    </source>
</evidence>
<evidence type="ECO:0000256" key="6">
    <source>
        <dbReference type="ARBA" id="ARBA00022729"/>
    </source>
</evidence>
<feature type="signal peptide" evidence="14">
    <location>
        <begin position="1"/>
        <end position="34"/>
    </location>
</feature>
<dbReference type="GO" id="GO:0071555">
    <property type="term" value="P:cell wall organization"/>
    <property type="evidence" value="ECO:0007669"/>
    <property type="project" value="UniProtKB-KW"/>
</dbReference>
<keyword evidence="4" id="KW-0134">Cell wall</keyword>
<evidence type="ECO:0000313" key="16">
    <source>
        <dbReference type="Proteomes" id="UP001346149"/>
    </source>
</evidence>
<comment type="caution">
    <text evidence="15">The sequence shown here is derived from an EMBL/GenBank/DDBJ whole genome shotgun (WGS) entry which is preliminary data.</text>
</comment>
<dbReference type="InterPro" id="IPR012334">
    <property type="entry name" value="Pectin_lyas_fold"/>
</dbReference>
<dbReference type="FunFam" id="2.160.20.10:FF:000032">
    <property type="entry name" value="Pectin lyase-like superfamily protein"/>
    <property type="match status" value="1"/>
</dbReference>
<reference evidence="15 16" key="1">
    <citation type="journal article" date="2023" name="Hortic Res">
        <title>Pangenome of water caltrop reveals structural variations and asymmetric subgenome divergence after allopolyploidization.</title>
        <authorList>
            <person name="Zhang X."/>
            <person name="Chen Y."/>
            <person name="Wang L."/>
            <person name="Yuan Y."/>
            <person name="Fang M."/>
            <person name="Shi L."/>
            <person name="Lu R."/>
            <person name="Comes H.P."/>
            <person name="Ma Y."/>
            <person name="Chen Y."/>
            <person name="Huang G."/>
            <person name="Zhou Y."/>
            <person name="Zheng Z."/>
            <person name="Qiu Y."/>
        </authorList>
    </citation>
    <scope>NUCLEOTIDE SEQUENCE [LARGE SCALE GENOMIC DNA]</scope>
    <source>
        <strain evidence="15">F231</strain>
    </source>
</reference>
<sequence length="424" mass="46442">MMMSSVGLASDHQLSLWMTVLLLVFSVLFGLVAASTATSPKQFNVDDYGANGSDKVDDSEAFLKAWNDLCSTEDSMLIVPVNKTYYLKPISFSGPCKSKLGLQIYGTIKASPHPWDYKKGEKHWLMFKSLTDFVVEGGGKINGNGRKWWKRKRDCKVRKTTPCKAAATALTFYKCSNLRVDDVKIKNAQQMHLRLEKCTNVTAQNLHIHAHSNSTNTDGIHVTDSANVLINRTIIGTGDDCISIVSGSTNVKATNISCGPGHGISIGSLGQNNSAASVSNISVNGAYISNTTNGVRIKTWEGGSGYAKNIVIENIVMRNVSNPIIIDQNYCDPEEELCHGRVKNEPISSAVQVSNIVFKNIKGTSATEVAITLNCSKSHPCMEIHMINIDFRFTHGTAKCSEANVLHLHENHVIPRIDRVLSRE</sequence>
<dbReference type="PANTHER" id="PTHR31375">
    <property type="match status" value="1"/>
</dbReference>
<dbReference type="Proteomes" id="UP001346149">
    <property type="component" value="Unassembled WGS sequence"/>
</dbReference>
<dbReference type="GO" id="GO:0004650">
    <property type="term" value="F:polygalacturonase activity"/>
    <property type="evidence" value="ECO:0007669"/>
    <property type="project" value="UniProtKB-EC"/>
</dbReference>
<evidence type="ECO:0000256" key="3">
    <source>
        <dbReference type="ARBA" id="ARBA00012736"/>
    </source>
</evidence>
<evidence type="ECO:0000256" key="2">
    <source>
        <dbReference type="ARBA" id="ARBA00008834"/>
    </source>
</evidence>
<dbReference type="PROSITE" id="PS00502">
    <property type="entry name" value="POLYGALACTURONASE"/>
    <property type="match status" value="1"/>
</dbReference>
<keyword evidence="5" id="KW-0964">Secreted</keyword>
<evidence type="ECO:0000256" key="4">
    <source>
        <dbReference type="ARBA" id="ARBA00022512"/>
    </source>
</evidence>
<evidence type="ECO:0000256" key="9">
    <source>
        <dbReference type="ARBA" id="ARBA00023295"/>
    </source>
</evidence>